<feature type="compositionally biased region" description="Low complexity" evidence="1">
    <location>
        <begin position="723"/>
        <end position="744"/>
    </location>
</feature>
<dbReference type="Proteomes" id="UP000256970">
    <property type="component" value="Unassembled WGS sequence"/>
</dbReference>
<sequence length="1264" mass="128738">MDQMDFEWVERPLSRNSEQFGVHEDDADSLGVISLEDSASEGCGTPSAAAAAVITALEDAGPFDQLQDIIQEAMASIHCVPPSPAAVKQQGQAFESEGTTDSHTAASLQTTAGNDKHSSFGEIGAAASYGIPAASSQDTTPTCTDNPNTSSKAPARNNSTFAVLLLLFGACAAAAIAMLLPLLLMRPASIAFTTTPTPAVPAKHALPLSPYARYTATAAVPTFPVGAARAAAGLSSNRTAAIAARSAANGNGPQGAAQQPITAPVLVNMMLSCPREWQCRYLKPQLAPWLAGASKATAAIRVPEASAAANPSACQAAAAAAGGAQCPGKAANMSAVHRLCTYLWSFHAGKHTAAAAAAAPAKPVVQCTVTQHLQQQQQQQQAPIGQQPTLASNTSSTTSKLSSKLPWLQAAAGLLAAAADRTAKAATAAVSNGTQWWTDLLPDTMPHLPTKAAATVWRIARPTKPVPLLYHPAPPCLVLGTPTASMQRVPRSVQSRSGSAASKATTPIRSSSSSSSSSSGSSQALDFAAIRKLVYKAAGISGGLTLPMLPPVVYPQPGSASNSSSSSSSCSSSSSAEPVQIAGLDAGLTLPMLPPVVGHGAEAAGLTLPMLPPISCSACGKHLQLLPSPSSSRIAAAAAAAAQPVLAPADQQPTCPMPPPRTCTATQQQYKQYNQQRYQLQYNQRYMLPQLQPKEQQRGTAASSCKSSSGGVLLVHMPPAVTSAGWQQQQQQPPSGSPSAAASAIKQHLGLNLQGAQDKAQEAAPGTNTAAVAPAMANSSSVHSKSNSTASLQDATITRASNSSSAGVGAFASGSWVATWVSFPMLLPVEGDARNKPAAQQQQQHQKHAAVDMHSDSWAAAPAFSTHHIKGQRTAARSTAKVKQPLPFTQAAAPAPYYAARSFKASATVQAGRTAASPANMAAAARALRSWAARVNSKAAALLQPAQTVMQIAGTARSRSLQCTIPAATDDASGSTFSNSSAGGGGYTAFAAAFAANDAAFTASRQLFSAAVSLEKSSWRAAHTVASTAAGTTNQQQRQQLQSLCAAVGLAHRDLQAKLAAAVFKQRSPSQSSTAAALFSSATATTQPAVYNKNTHMAAARPAAAAATKTAAAAAAAAAFAIPLGPVGGVELRRTHPLRSYSAAAASRTAAKSIAAAAPDADASAVPEGPLLPLTWQLAAQTRAAVPAASKYRPAYAPARPTGVAKPCSRASSSSSSGVWMLNLGWDQRSAWAAAKAAAELGKAEASLQSACQHMLAAAAAAAY</sequence>
<reference evidence="3 4" key="1">
    <citation type="submission" date="2016-10" db="EMBL/GenBank/DDBJ databases">
        <authorList>
            <person name="Cai Z."/>
        </authorList>
    </citation>
    <scope>NUCLEOTIDE SEQUENCE [LARGE SCALE GENOMIC DNA]</scope>
</reference>
<organism evidence="3 4">
    <name type="scientific">Tetradesmus obliquus</name>
    <name type="common">Green alga</name>
    <name type="synonym">Acutodesmus obliquus</name>
    <dbReference type="NCBI Taxonomy" id="3088"/>
    <lineage>
        <taxon>Eukaryota</taxon>
        <taxon>Viridiplantae</taxon>
        <taxon>Chlorophyta</taxon>
        <taxon>core chlorophytes</taxon>
        <taxon>Chlorophyceae</taxon>
        <taxon>CS clade</taxon>
        <taxon>Sphaeropleales</taxon>
        <taxon>Scenedesmaceae</taxon>
        <taxon>Tetradesmus</taxon>
    </lineage>
</organism>
<gene>
    <name evidence="3" type="ORF">BQ4739_LOCUS6036</name>
</gene>
<keyword evidence="2" id="KW-1133">Transmembrane helix</keyword>
<protein>
    <submittedName>
        <fullName evidence="3">Uncharacterized protein</fullName>
    </submittedName>
</protein>
<evidence type="ECO:0000256" key="2">
    <source>
        <dbReference type="SAM" id="Phobius"/>
    </source>
</evidence>
<dbReference type="EMBL" id="FNXT01000650">
    <property type="protein sequence ID" value="SZX65556.1"/>
    <property type="molecule type" value="Genomic_DNA"/>
</dbReference>
<feature type="compositionally biased region" description="Low complexity" evidence="1">
    <location>
        <begin position="510"/>
        <end position="521"/>
    </location>
</feature>
<feature type="compositionally biased region" description="Low complexity" evidence="1">
    <location>
        <begin position="138"/>
        <end position="151"/>
    </location>
</feature>
<feature type="region of interest" description="Disordered" evidence="1">
    <location>
        <begin position="378"/>
        <end position="398"/>
    </location>
</feature>
<evidence type="ECO:0000313" key="4">
    <source>
        <dbReference type="Proteomes" id="UP000256970"/>
    </source>
</evidence>
<keyword evidence="2" id="KW-0812">Transmembrane</keyword>
<feature type="compositionally biased region" description="Polar residues" evidence="1">
    <location>
        <begin position="487"/>
        <end position="509"/>
    </location>
</feature>
<feature type="region of interest" description="Disordered" evidence="1">
    <location>
        <begin position="487"/>
        <end position="521"/>
    </location>
</feature>
<name>A0A383VMB6_TETOB</name>
<evidence type="ECO:0000313" key="3">
    <source>
        <dbReference type="EMBL" id="SZX65556.1"/>
    </source>
</evidence>
<proteinExistence type="predicted"/>
<evidence type="ECO:0000256" key="1">
    <source>
        <dbReference type="SAM" id="MobiDB-lite"/>
    </source>
</evidence>
<feature type="transmembrane region" description="Helical" evidence="2">
    <location>
        <begin position="161"/>
        <end position="184"/>
    </location>
</feature>
<dbReference type="AlphaFoldDB" id="A0A383VMB6"/>
<keyword evidence="2" id="KW-0472">Membrane</keyword>
<feature type="region of interest" description="Disordered" evidence="1">
    <location>
        <begin position="133"/>
        <end position="154"/>
    </location>
</feature>
<keyword evidence="4" id="KW-1185">Reference proteome</keyword>
<accession>A0A383VMB6</accession>
<feature type="region of interest" description="Disordered" evidence="1">
    <location>
        <begin position="722"/>
        <end position="744"/>
    </location>
</feature>